<dbReference type="AlphaFoldDB" id="A0ABD3AQ14"/>
<dbReference type="Proteomes" id="UP001630127">
    <property type="component" value="Unassembled WGS sequence"/>
</dbReference>
<dbReference type="EMBL" id="JBJUIK010000003">
    <property type="protein sequence ID" value="KAL3533288.1"/>
    <property type="molecule type" value="Genomic_DNA"/>
</dbReference>
<accession>A0ABD3AQ14</accession>
<reference evidence="1 2" key="1">
    <citation type="submission" date="2024-11" db="EMBL/GenBank/DDBJ databases">
        <title>A near-complete genome assembly of Cinchona calisaya.</title>
        <authorList>
            <person name="Lian D.C."/>
            <person name="Zhao X.W."/>
            <person name="Wei L."/>
        </authorList>
    </citation>
    <scope>NUCLEOTIDE SEQUENCE [LARGE SCALE GENOMIC DNA]</scope>
    <source>
        <tissue evidence="1">Nenye</tissue>
    </source>
</reference>
<organism evidence="1 2">
    <name type="scientific">Cinchona calisaya</name>
    <dbReference type="NCBI Taxonomy" id="153742"/>
    <lineage>
        <taxon>Eukaryota</taxon>
        <taxon>Viridiplantae</taxon>
        <taxon>Streptophyta</taxon>
        <taxon>Embryophyta</taxon>
        <taxon>Tracheophyta</taxon>
        <taxon>Spermatophyta</taxon>
        <taxon>Magnoliopsida</taxon>
        <taxon>eudicotyledons</taxon>
        <taxon>Gunneridae</taxon>
        <taxon>Pentapetalae</taxon>
        <taxon>asterids</taxon>
        <taxon>lamiids</taxon>
        <taxon>Gentianales</taxon>
        <taxon>Rubiaceae</taxon>
        <taxon>Cinchonoideae</taxon>
        <taxon>Cinchoneae</taxon>
        <taxon>Cinchona</taxon>
    </lineage>
</organism>
<evidence type="ECO:0000313" key="2">
    <source>
        <dbReference type="Proteomes" id="UP001630127"/>
    </source>
</evidence>
<keyword evidence="2" id="KW-1185">Reference proteome</keyword>
<gene>
    <name evidence="1" type="ORF">ACH5RR_006809</name>
</gene>
<comment type="caution">
    <text evidence="1">The sequence shown here is derived from an EMBL/GenBank/DDBJ whole genome shotgun (WGS) entry which is preliminary data.</text>
</comment>
<evidence type="ECO:0000313" key="1">
    <source>
        <dbReference type="EMBL" id="KAL3533288.1"/>
    </source>
</evidence>
<sequence length="184" mass="21094">MPNGDCNYPIGSAKLGKLPSQTIVKPKENVSAIVLSSNKEVKMQNKLVLECVKADEETEVEKEICPINKDEETGKSTSWLEYKPKLPFPKAFKKFLKEDSNRDLYETFHKCEVNIPLLEDIKQIPQYTKFFMELCTYKKKQRQKRGEKITLGKNVSSMLTRNLPKKCKDPGMCTIPCSINNTKI</sequence>
<proteinExistence type="predicted"/>
<protein>
    <submittedName>
        <fullName evidence="1">Uncharacterized protein</fullName>
    </submittedName>
</protein>
<name>A0ABD3AQ14_9GENT</name>